<evidence type="ECO:0000256" key="2">
    <source>
        <dbReference type="ARBA" id="ARBA00022679"/>
    </source>
</evidence>
<dbReference type="Gene3D" id="3.40.50.2000">
    <property type="entry name" value="Glycogen Phosphorylase B"/>
    <property type="match status" value="2"/>
</dbReference>
<dbReference type="PROSITE" id="PS00375">
    <property type="entry name" value="UDPGT"/>
    <property type="match status" value="1"/>
</dbReference>
<dbReference type="AlphaFoldDB" id="A0A843V6T7"/>
<dbReference type="EMBL" id="NMUH01001153">
    <property type="protein sequence ID" value="MQL89480.1"/>
    <property type="molecule type" value="Genomic_DNA"/>
</dbReference>
<dbReference type="Pfam" id="PF00201">
    <property type="entry name" value="UDPGT"/>
    <property type="match status" value="1"/>
</dbReference>
<accession>A0A843V6T7</accession>
<keyword evidence="6" id="KW-1185">Reference proteome</keyword>
<dbReference type="PANTHER" id="PTHR11926:SF1534">
    <property type="entry name" value="GLYCOSYLTRANSFERASE"/>
    <property type="match status" value="1"/>
</dbReference>
<dbReference type="CDD" id="cd03784">
    <property type="entry name" value="GT1_Gtf-like"/>
    <property type="match status" value="1"/>
</dbReference>
<dbReference type="GO" id="GO:0080044">
    <property type="term" value="F:quercetin 7-O-glucosyltransferase activity"/>
    <property type="evidence" value="ECO:0007669"/>
    <property type="project" value="TreeGrafter"/>
</dbReference>
<dbReference type="SMR" id="A0A843V6T7"/>
<keyword evidence="2 3" id="KW-0808">Transferase</keyword>
<reference evidence="5" key="1">
    <citation type="submission" date="2017-07" db="EMBL/GenBank/DDBJ databases">
        <title>Taro Niue Genome Assembly and Annotation.</title>
        <authorList>
            <person name="Atibalentja N."/>
            <person name="Keating K."/>
            <person name="Fields C.J."/>
        </authorList>
    </citation>
    <scope>NUCLEOTIDE SEQUENCE</scope>
    <source>
        <strain evidence="5">Niue_2</strain>
        <tissue evidence="5">Leaf</tissue>
    </source>
</reference>
<dbReference type="Proteomes" id="UP000652761">
    <property type="component" value="Unassembled WGS sequence"/>
</dbReference>
<dbReference type="InterPro" id="IPR035595">
    <property type="entry name" value="UDP_glycos_trans_CS"/>
</dbReference>
<organism evidence="5 6">
    <name type="scientific">Colocasia esculenta</name>
    <name type="common">Wild taro</name>
    <name type="synonym">Arum esculentum</name>
    <dbReference type="NCBI Taxonomy" id="4460"/>
    <lineage>
        <taxon>Eukaryota</taxon>
        <taxon>Viridiplantae</taxon>
        <taxon>Streptophyta</taxon>
        <taxon>Embryophyta</taxon>
        <taxon>Tracheophyta</taxon>
        <taxon>Spermatophyta</taxon>
        <taxon>Magnoliopsida</taxon>
        <taxon>Liliopsida</taxon>
        <taxon>Araceae</taxon>
        <taxon>Aroideae</taxon>
        <taxon>Colocasieae</taxon>
        <taxon>Colocasia</taxon>
    </lineage>
</organism>
<evidence type="ECO:0000256" key="3">
    <source>
        <dbReference type="RuleBase" id="RU003718"/>
    </source>
</evidence>
<gene>
    <name evidence="5" type="ORF">Taro_022052</name>
</gene>
<evidence type="ECO:0000256" key="1">
    <source>
        <dbReference type="ARBA" id="ARBA00009995"/>
    </source>
</evidence>
<keyword evidence="3" id="KW-0328">Glycosyltransferase</keyword>
<dbReference type="PANTHER" id="PTHR11926">
    <property type="entry name" value="GLUCOSYL/GLUCURONOSYL TRANSFERASES"/>
    <property type="match status" value="1"/>
</dbReference>
<evidence type="ECO:0000313" key="6">
    <source>
        <dbReference type="Proteomes" id="UP000652761"/>
    </source>
</evidence>
<name>A0A843V6T7_COLES</name>
<sequence>MVQQQFQHFLLVTFPAQGHINPALQLAKRLTRAGTRVTFATTIAAHRRMFSSSSPVPGAGEEQTQDVPLLSFSPYSDGYDDGFNPSEDDTAHYMSQIKVVGSETLARLARSLAEQDQPVTCVVYTLLLPWAADVARELGVPSVLFFIQPATVFGAYYHYFHGHADLIISHADDPWFTVDLPGMPPLRIRDLPSFLIPAQTFDSYSFVLNSFEEMYRTLDREVAEAKKAGSSLGKKIKVLMNTFDELEHEQLAAVNSMELIPIGPMLPSAYTDGKDRTDTAFGGDLLQADVREQYMEWLDARPDRSVVYVSFGSMSVVPVRQREEISQALAESGRPYLWVVRGNREGAEEGAEGKLVEWCSQVEVLSHSAVGCFVTHCGWNSTVESLVCGVPTVGLPKWTDQPTNARLAEAAWGTGVRAEVNAESVLEAAELRRCLDLVMGEGQRGERIRRRAQAWRDKAREAMREGGSSDRNLRAFVEDMSENLRPLALQIR</sequence>
<dbReference type="InterPro" id="IPR002213">
    <property type="entry name" value="UDP_glucos_trans"/>
</dbReference>
<dbReference type="GO" id="GO:0080043">
    <property type="term" value="F:quercetin 3-O-glucosyltransferase activity"/>
    <property type="evidence" value="ECO:0007669"/>
    <property type="project" value="TreeGrafter"/>
</dbReference>
<dbReference type="EC" id="2.4.1.-" evidence="4"/>
<evidence type="ECO:0000313" key="5">
    <source>
        <dbReference type="EMBL" id="MQL89480.1"/>
    </source>
</evidence>
<comment type="similarity">
    <text evidence="1 3">Belongs to the UDP-glycosyltransferase family.</text>
</comment>
<protein>
    <recommendedName>
        <fullName evidence="4">Glycosyltransferase</fullName>
        <ecNumber evidence="4">2.4.1.-</ecNumber>
    </recommendedName>
</protein>
<dbReference type="OrthoDB" id="5835829at2759"/>
<evidence type="ECO:0000256" key="4">
    <source>
        <dbReference type="RuleBase" id="RU362057"/>
    </source>
</evidence>
<dbReference type="FunFam" id="3.40.50.2000:FF:000019">
    <property type="entry name" value="Glycosyltransferase"/>
    <property type="match status" value="1"/>
</dbReference>
<comment type="caution">
    <text evidence="5">The sequence shown here is derived from an EMBL/GenBank/DDBJ whole genome shotgun (WGS) entry which is preliminary data.</text>
</comment>
<proteinExistence type="inferred from homology"/>
<dbReference type="SUPFAM" id="SSF53756">
    <property type="entry name" value="UDP-Glycosyltransferase/glycogen phosphorylase"/>
    <property type="match status" value="1"/>
</dbReference>